<dbReference type="RefSeq" id="WP_277582942.1">
    <property type="nucleotide sequence ID" value="NZ_JAMBPY010000002.1"/>
</dbReference>
<evidence type="ECO:0000256" key="1">
    <source>
        <dbReference type="ARBA" id="ARBA00006479"/>
    </source>
</evidence>
<dbReference type="AlphaFoldDB" id="A0A9X4L287"/>
<dbReference type="PANTHER" id="PTHR18964:SF149">
    <property type="entry name" value="BIFUNCTIONAL UDP-N-ACETYLGLUCOSAMINE 2-EPIMERASE_N-ACETYLMANNOSAMINE KINASE"/>
    <property type="match status" value="1"/>
</dbReference>
<dbReference type="InterPro" id="IPR000600">
    <property type="entry name" value="ROK"/>
</dbReference>
<dbReference type="InterPro" id="IPR043129">
    <property type="entry name" value="ATPase_NBD"/>
</dbReference>
<reference evidence="2" key="1">
    <citation type="submission" date="2022-05" db="EMBL/GenBank/DDBJ databases">
        <title>Comparative genomics of Staphylococcus equorum isolates.</title>
        <authorList>
            <person name="Luelf R.H."/>
        </authorList>
    </citation>
    <scope>NUCLEOTIDE SEQUENCE</scope>
    <source>
        <strain evidence="2">TMW 2.2497</strain>
    </source>
</reference>
<evidence type="ECO:0000313" key="2">
    <source>
        <dbReference type="EMBL" id="MDG0845445.1"/>
    </source>
</evidence>
<name>A0A9X4L287_9STAP</name>
<evidence type="ECO:0000313" key="3">
    <source>
        <dbReference type="Proteomes" id="UP001152422"/>
    </source>
</evidence>
<dbReference type="EMBL" id="JAMBQA010000002">
    <property type="protein sequence ID" value="MDG0845445.1"/>
    <property type="molecule type" value="Genomic_DNA"/>
</dbReference>
<dbReference type="SUPFAM" id="SSF53067">
    <property type="entry name" value="Actin-like ATPase domain"/>
    <property type="match status" value="1"/>
</dbReference>
<protein>
    <submittedName>
        <fullName evidence="2">ROK family protein</fullName>
    </submittedName>
</protein>
<accession>A0A9X4L287</accession>
<gene>
    <name evidence="2" type="ORF">M4L89_04340</name>
</gene>
<proteinExistence type="inferred from homology"/>
<sequence length="298" mass="33221">MLKICVDIGGTKTIVGLINEDLEIVASQKFKTDKNVPEKEFEEIINLANDYVENFENVDKTSLNIAMPGPCDYNQGLFLNPPNLQKYNGFNAGTYITQNSEFKPRFVNDTDAAILAEHQYIKAQTEDFIYLTISTGVGMTYMKQGQLISGIDGNFGEIGHTVIKSDSSYQCPVCKQYGCVENEISGLAISRKASGILKREVSTKEAIEMYVQGKDKTITHMIEEVLNLTQQLCTNLFSVFNIYHIVLGGGVTQSPLPYKESIETYVKEHHLVRNSPISIKVSDLEANVLTGLYFVNES</sequence>
<dbReference type="Proteomes" id="UP001152422">
    <property type="component" value="Unassembled WGS sequence"/>
</dbReference>
<organism evidence="2 3">
    <name type="scientific">Staphylococcus equorum</name>
    <dbReference type="NCBI Taxonomy" id="246432"/>
    <lineage>
        <taxon>Bacteria</taxon>
        <taxon>Bacillati</taxon>
        <taxon>Bacillota</taxon>
        <taxon>Bacilli</taxon>
        <taxon>Bacillales</taxon>
        <taxon>Staphylococcaceae</taxon>
        <taxon>Staphylococcus</taxon>
    </lineage>
</organism>
<comment type="similarity">
    <text evidence="1">Belongs to the ROK (NagC/XylR) family.</text>
</comment>
<keyword evidence="3" id="KW-1185">Reference proteome</keyword>
<dbReference type="PANTHER" id="PTHR18964">
    <property type="entry name" value="ROK (REPRESSOR, ORF, KINASE) FAMILY"/>
    <property type="match status" value="1"/>
</dbReference>
<comment type="caution">
    <text evidence="2">The sequence shown here is derived from an EMBL/GenBank/DDBJ whole genome shotgun (WGS) entry which is preliminary data.</text>
</comment>
<dbReference type="Gene3D" id="3.30.420.40">
    <property type="match status" value="2"/>
</dbReference>
<dbReference type="Pfam" id="PF00480">
    <property type="entry name" value="ROK"/>
    <property type="match status" value="1"/>
</dbReference>